<evidence type="ECO:0000313" key="1">
    <source>
        <dbReference type="EMBL" id="SJM34410.1"/>
    </source>
</evidence>
<evidence type="ECO:0000313" key="2">
    <source>
        <dbReference type="Proteomes" id="UP000245698"/>
    </source>
</evidence>
<reference evidence="2" key="1">
    <citation type="submission" date="2016-12" db="EMBL/GenBank/DDBJ databases">
        <authorList>
            <person name="Brunel B."/>
        </authorList>
    </citation>
    <scope>NUCLEOTIDE SEQUENCE [LARGE SCALE GENOMIC DNA]</scope>
</reference>
<sequence>MLVLLLPNAGHQSDQRTNFLIVMPPGSIWISCRIDVVARSYFNLTCLGGAFGALSLRNHFRGPTIFALPANTSI</sequence>
<dbReference type="EMBL" id="FUIG01000052">
    <property type="protein sequence ID" value="SJM34410.1"/>
    <property type="molecule type" value="Genomic_DNA"/>
</dbReference>
<keyword evidence="2" id="KW-1185">Reference proteome</keyword>
<accession>A0A2P9ATB3</accession>
<gene>
    <name evidence="1" type="ORF">BQ8482_430001</name>
</gene>
<organism evidence="1 2">
    <name type="scientific">Mesorhizobium delmotii</name>
    <dbReference type="NCBI Taxonomy" id="1631247"/>
    <lineage>
        <taxon>Bacteria</taxon>
        <taxon>Pseudomonadati</taxon>
        <taxon>Pseudomonadota</taxon>
        <taxon>Alphaproteobacteria</taxon>
        <taxon>Hyphomicrobiales</taxon>
        <taxon>Phyllobacteriaceae</taxon>
        <taxon>Mesorhizobium</taxon>
    </lineage>
</organism>
<name>A0A2P9ATB3_9HYPH</name>
<dbReference type="Proteomes" id="UP000245698">
    <property type="component" value="Unassembled WGS sequence"/>
</dbReference>
<dbReference type="AlphaFoldDB" id="A0A2P9ATB3"/>
<proteinExistence type="predicted"/>
<protein>
    <submittedName>
        <fullName evidence="1">Uncharacterized protein</fullName>
    </submittedName>
</protein>